<name>A0A9W9KU72_9EURO</name>
<dbReference type="OrthoDB" id="3796275at2759"/>
<dbReference type="Proteomes" id="UP001149079">
    <property type="component" value="Unassembled WGS sequence"/>
</dbReference>
<evidence type="ECO:0000313" key="2">
    <source>
        <dbReference type="Proteomes" id="UP001149079"/>
    </source>
</evidence>
<reference evidence="1" key="2">
    <citation type="journal article" date="2023" name="IMA Fungus">
        <title>Comparative genomic study of the Penicillium genus elucidates a diverse pangenome and 15 lateral gene transfer events.</title>
        <authorList>
            <person name="Petersen C."/>
            <person name="Sorensen T."/>
            <person name="Nielsen M.R."/>
            <person name="Sondergaard T.E."/>
            <person name="Sorensen J.L."/>
            <person name="Fitzpatrick D.A."/>
            <person name="Frisvad J.C."/>
            <person name="Nielsen K.L."/>
        </authorList>
    </citation>
    <scope>NUCLEOTIDE SEQUENCE</scope>
    <source>
        <strain evidence="1">IBT 22155</strain>
    </source>
</reference>
<sequence>MAAVKFERWKEVGACLFDQSNMPSTLTGRAILRKPLPQLHITSNHTTSSAVHDKAFLGPLRDWANFFQEVKQFEKSQDWSPKLLGWSLRVLDAQGIKARFADFKSADIADAYSGYTCIPDVALISTDPASINQLKAVGELKTPWVRAHRFEHYPTAEHKAFLFAQVIKYMFELRVMYGFMSTYESTVFLRQVFRDGEWIVEYSPNVKATFDGSGTGNEPPSLRQCFAYLSSLASEQAFVDNRTRRADWFRYA</sequence>
<keyword evidence="2" id="KW-1185">Reference proteome</keyword>
<comment type="caution">
    <text evidence="1">The sequence shown here is derived from an EMBL/GenBank/DDBJ whole genome shotgun (WGS) entry which is preliminary data.</text>
</comment>
<gene>
    <name evidence="1" type="ORF">N7515_009092</name>
</gene>
<protein>
    <submittedName>
        <fullName evidence="1">Uncharacterized protein</fullName>
    </submittedName>
</protein>
<dbReference type="EMBL" id="JAPQKL010000007">
    <property type="protein sequence ID" value="KAJ5121131.1"/>
    <property type="molecule type" value="Genomic_DNA"/>
</dbReference>
<evidence type="ECO:0000313" key="1">
    <source>
        <dbReference type="EMBL" id="KAJ5121131.1"/>
    </source>
</evidence>
<proteinExistence type="predicted"/>
<organism evidence="1 2">
    <name type="scientific">Penicillium bovifimosum</name>
    <dbReference type="NCBI Taxonomy" id="126998"/>
    <lineage>
        <taxon>Eukaryota</taxon>
        <taxon>Fungi</taxon>
        <taxon>Dikarya</taxon>
        <taxon>Ascomycota</taxon>
        <taxon>Pezizomycotina</taxon>
        <taxon>Eurotiomycetes</taxon>
        <taxon>Eurotiomycetidae</taxon>
        <taxon>Eurotiales</taxon>
        <taxon>Aspergillaceae</taxon>
        <taxon>Penicillium</taxon>
    </lineage>
</organism>
<dbReference type="GeneID" id="81409006"/>
<reference evidence="1" key="1">
    <citation type="submission" date="2022-11" db="EMBL/GenBank/DDBJ databases">
        <authorList>
            <person name="Petersen C."/>
        </authorList>
    </citation>
    <scope>NUCLEOTIDE SEQUENCE</scope>
    <source>
        <strain evidence="1">IBT 22155</strain>
    </source>
</reference>
<accession>A0A9W9KU72</accession>
<dbReference type="AlphaFoldDB" id="A0A9W9KU72"/>
<dbReference type="RefSeq" id="XP_056517635.1">
    <property type="nucleotide sequence ID" value="XM_056669836.1"/>
</dbReference>